<keyword evidence="7" id="KW-0055">Arginine biosynthesis</keyword>
<dbReference type="OrthoDB" id="9807089at2"/>
<sequence>MKKAERQRKIEQLIKQNVIATQDELMRQLEANGIKATQATISRDIRELQIIKEQDSNGVVRYVIFKGNNQNEEEKLIKAIEETVVDIRQVEFMNIIHTLPRNANVLAAILDGLSLPAVAGTLAGYDTVVIISGSKDEASQINSLFTKHVAEQ</sequence>
<accession>A0A0R2ADG1</accession>
<dbReference type="InterPro" id="IPR036388">
    <property type="entry name" value="WH-like_DNA-bd_sf"/>
</dbReference>
<dbReference type="HAMAP" id="MF_00173">
    <property type="entry name" value="Arg_repressor"/>
    <property type="match status" value="1"/>
</dbReference>
<evidence type="ECO:0000256" key="7">
    <source>
        <dbReference type="HAMAP-Rule" id="MF_00173"/>
    </source>
</evidence>
<dbReference type="InterPro" id="IPR020900">
    <property type="entry name" value="Arg_repress_DNA-bd"/>
</dbReference>
<keyword evidence="7" id="KW-0678">Repressor</keyword>
<dbReference type="UniPathway" id="UPA00068"/>
<dbReference type="GeneID" id="75137679"/>
<evidence type="ECO:0000256" key="4">
    <source>
        <dbReference type="ARBA" id="ARBA00023015"/>
    </source>
</evidence>
<dbReference type="EMBL" id="AYYP01000019">
    <property type="protein sequence ID" value="KRM65159.1"/>
    <property type="molecule type" value="Genomic_DNA"/>
</dbReference>
<dbReference type="PRINTS" id="PR01467">
    <property type="entry name" value="ARGREPRESSOR"/>
</dbReference>
<comment type="function">
    <text evidence="7">Regulates arginine biosynthesis genes.</text>
</comment>
<dbReference type="SUPFAM" id="SSF55252">
    <property type="entry name" value="C-terminal domain of arginine repressor"/>
    <property type="match status" value="1"/>
</dbReference>
<dbReference type="GO" id="GO:0005737">
    <property type="term" value="C:cytoplasm"/>
    <property type="evidence" value="ECO:0007669"/>
    <property type="project" value="UniProtKB-SubCell"/>
</dbReference>
<comment type="pathway">
    <text evidence="7">Amino-acid biosynthesis; L-arginine biosynthesis [regulation].</text>
</comment>
<dbReference type="Gene3D" id="1.10.10.10">
    <property type="entry name" value="Winged helix-like DNA-binding domain superfamily/Winged helix DNA-binding domain"/>
    <property type="match status" value="1"/>
</dbReference>
<dbReference type="InterPro" id="IPR036251">
    <property type="entry name" value="Arg_repress_C_sf"/>
</dbReference>
<evidence type="ECO:0000256" key="1">
    <source>
        <dbReference type="ARBA" id="ARBA00004496"/>
    </source>
</evidence>
<proteinExistence type="inferred from homology"/>
<evidence type="ECO:0000256" key="5">
    <source>
        <dbReference type="ARBA" id="ARBA00023125"/>
    </source>
</evidence>
<dbReference type="Pfam" id="PF02863">
    <property type="entry name" value="Arg_repressor_C"/>
    <property type="match status" value="1"/>
</dbReference>
<keyword evidence="3 7" id="KW-0963">Cytoplasm</keyword>
<dbReference type="RefSeq" id="WP_056976417.1">
    <property type="nucleotide sequence ID" value="NZ_AYYP01000019.1"/>
</dbReference>
<dbReference type="InterPro" id="IPR001669">
    <property type="entry name" value="Arg_repress"/>
</dbReference>
<dbReference type="GO" id="GO:1900079">
    <property type="term" value="P:regulation of arginine biosynthetic process"/>
    <property type="evidence" value="ECO:0007669"/>
    <property type="project" value="UniProtKB-UniRule"/>
</dbReference>
<evidence type="ECO:0000259" key="8">
    <source>
        <dbReference type="Pfam" id="PF01316"/>
    </source>
</evidence>
<dbReference type="GO" id="GO:0003677">
    <property type="term" value="F:DNA binding"/>
    <property type="evidence" value="ECO:0007669"/>
    <property type="project" value="UniProtKB-KW"/>
</dbReference>
<dbReference type="GO" id="GO:0003700">
    <property type="term" value="F:DNA-binding transcription factor activity"/>
    <property type="evidence" value="ECO:0007669"/>
    <property type="project" value="UniProtKB-UniRule"/>
</dbReference>
<evidence type="ECO:0000256" key="3">
    <source>
        <dbReference type="ARBA" id="ARBA00022490"/>
    </source>
</evidence>
<dbReference type="AlphaFoldDB" id="A0A0R2ADG1"/>
<reference evidence="10 11" key="1">
    <citation type="journal article" date="2015" name="Genome Announc.">
        <title>Expanding the biotechnology potential of lactobacilli through comparative genomics of 213 strains and associated genera.</title>
        <authorList>
            <person name="Sun Z."/>
            <person name="Harris H.M."/>
            <person name="McCann A."/>
            <person name="Guo C."/>
            <person name="Argimon S."/>
            <person name="Zhang W."/>
            <person name="Yang X."/>
            <person name="Jeffery I.B."/>
            <person name="Cooney J.C."/>
            <person name="Kagawa T.F."/>
            <person name="Liu W."/>
            <person name="Song Y."/>
            <person name="Salvetti E."/>
            <person name="Wrobel A."/>
            <person name="Rasinkangas P."/>
            <person name="Parkhill J."/>
            <person name="Rea M.C."/>
            <person name="O'Sullivan O."/>
            <person name="Ritari J."/>
            <person name="Douillard F.P."/>
            <person name="Paul Ross R."/>
            <person name="Yang R."/>
            <person name="Briner A.E."/>
            <person name="Felis G.E."/>
            <person name="de Vos W.M."/>
            <person name="Barrangou R."/>
            <person name="Klaenhammer T.R."/>
            <person name="Caufield P.W."/>
            <person name="Cui Y."/>
            <person name="Zhang H."/>
            <person name="O'Toole P.W."/>
        </authorList>
    </citation>
    <scope>NUCLEOTIDE SEQUENCE [LARGE SCALE GENOMIC DNA]</scope>
    <source>
        <strain evidence="10 11">DSM 20509</strain>
    </source>
</reference>
<evidence type="ECO:0000313" key="10">
    <source>
        <dbReference type="EMBL" id="KRM65159.1"/>
    </source>
</evidence>
<dbReference type="GO" id="GO:0051259">
    <property type="term" value="P:protein complex oligomerization"/>
    <property type="evidence" value="ECO:0007669"/>
    <property type="project" value="InterPro"/>
</dbReference>
<dbReference type="PATRIC" id="fig|1423718.3.peg.1577"/>
<gene>
    <name evidence="7" type="primary">argR</name>
    <name evidence="10" type="ORF">FC14_GL001512</name>
</gene>
<dbReference type="GO" id="GO:0034618">
    <property type="term" value="F:arginine binding"/>
    <property type="evidence" value="ECO:0007669"/>
    <property type="project" value="InterPro"/>
</dbReference>
<dbReference type="InterPro" id="IPR036390">
    <property type="entry name" value="WH_DNA-bd_sf"/>
</dbReference>
<name>A0A0R2ADG1_9LACO</name>
<comment type="subcellular location">
    <subcellularLocation>
        <location evidence="1 7">Cytoplasm</location>
    </subcellularLocation>
</comment>
<keyword evidence="7" id="KW-0028">Amino-acid biosynthesis</keyword>
<evidence type="ECO:0000259" key="9">
    <source>
        <dbReference type="Pfam" id="PF02863"/>
    </source>
</evidence>
<feature type="domain" description="Arginine repressor DNA-binding" evidence="8">
    <location>
        <begin position="1"/>
        <end position="66"/>
    </location>
</feature>
<keyword evidence="4 7" id="KW-0805">Transcription regulation</keyword>
<comment type="similarity">
    <text evidence="2 7">Belongs to the ArgR family.</text>
</comment>
<dbReference type="Proteomes" id="UP000051008">
    <property type="component" value="Unassembled WGS sequence"/>
</dbReference>
<dbReference type="Pfam" id="PF01316">
    <property type="entry name" value="Arg_repressor"/>
    <property type="match status" value="1"/>
</dbReference>
<evidence type="ECO:0000256" key="2">
    <source>
        <dbReference type="ARBA" id="ARBA00008316"/>
    </source>
</evidence>
<dbReference type="GO" id="GO:0006526">
    <property type="term" value="P:L-arginine biosynthetic process"/>
    <property type="evidence" value="ECO:0007669"/>
    <property type="project" value="UniProtKB-UniPathway"/>
</dbReference>
<dbReference type="InterPro" id="IPR020899">
    <property type="entry name" value="Arg_repress_C"/>
</dbReference>
<keyword evidence="6 7" id="KW-0804">Transcription</keyword>
<organism evidence="10 11">
    <name type="scientific">Ligilactobacillus agilis DSM 20509</name>
    <dbReference type="NCBI Taxonomy" id="1423718"/>
    <lineage>
        <taxon>Bacteria</taxon>
        <taxon>Bacillati</taxon>
        <taxon>Bacillota</taxon>
        <taxon>Bacilli</taxon>
        <taxon>Lactobacillales</taxon>
        <taxon>Lactobacillaceae</taxon>
        <taxon>Ligilactobacillus</taxon>
    </lineage>
</organism>
<protein>
    <recommendedName>
        <fullName evidence="7">Arginine repressor</fullName>
    </recommendedName>
</protein>
<keyword evidence="11" id="KW-1185">Reference proteome</keyword>
<dbReference type="Gene3D" id="3.30.1360.40">
    <property type="match status" value="1"/>
</dbReference>
<evidence type="ECO:0000313" key="11">
    <source>
        <dbReference type="Proteomes" id="UP000051008"/>
    </source>
</evidence>
<feature type="domain" description="Arginine repressor C-terminal" evidence="9">
    <location>
        <begin position="81"/>
        <end position="146"/>
    </location>
</feature>
<comment type="caution">
    <text evidence="10">The sequence shown here is derived from an EMBL/GenBank/DDBJ whole genome shotgun (WGS) entry which is preliminary data.</text>
</comment>
<keyword evidence="5 7" id="KW-0238">DNA-binding</keyword>
<dbReference type="PANTHER" id="PTHR34471:SF1">
    <property type="entry name" value="ARGININE REPRESSOR"/>
    <property type="match status" value="1"/>
</dbReference>
<dbReference type="PANTHER" id="PTHR34471">
    <property type="entry name" value="ARGININE REPRESSOR"/>
    <property type="match status" value="1"/>
</dbReference>
<evidence type="ECO:0000256" key="6">
    <source>
        <dbReference type="ARBA" id="ARBA00023163"/>
    </source>
</evidence>
<dbReference type="SUPFAM" id="SSF46785">
    <property type="entry name" value="Winged helix' DNA-binding domain"/>
    <property type="match status" value="1"/>
</dbReference>